<dbReference type="AlphaFoldDB" id="A0AAV0YM90"/>
<evidence type="ECO:0000256" key="1">
    <source>
        <dbReference type="ARBA" id="ARBA00004123"/>
    </source>
</evidence>
<evidence type="ECO:0000256" key="2">
    <source>
        <dbReference type="ARBA" id="ARBA00023125"/>
    </source>
</evidence>
<dbReference type="GO" id="GO:0005634">
    <property type="term" value="C:nucleus"/>
    <property type="evidence" value="ECO:0007669"/>
    <property type="project" value="UniProtKB-SubCell"/>
</dbReference>
<evidence type="ECO:0000259" key="4">
    <source>
        <dbReference type="PROSITE" id="PS50217"/>
    </source>
</evidence>
<keyword evidence="2" id="KW-0238">DNA-binding</keyword>
<gene>
    <name evidence="5" type="ORF">VFH_I209880</name>
</gene>
<dbReference type="PANTHER" id="PTHR22952">
    <property type="entry name" value="CAMP-RESPONSE ELEMENT BINDING PROTEIN-RELATED"/>
    <property type="match status" value="1"/>
</dbReference>
<sequence>MFREVQSQLGNTMKSPNSMIFDELLKTVISDESDQLMQNHPSFHHNSNSSFFSASTSDSLNNNEIWSEINQQKHAKDNNVHFDESNLAMAASQSQHWLPLELQMPVSIPMQMPSIQLEQQRDHRLQNQPILGLCPNFNAAQSVYENKPMEIDYSEKLLNMSMPLSSTCLDSNEIVVAAGVGVGVEMIEKTVERKQKRMAKNRESAAKSRAKKQEYINKLQMEKFRLEKINIELKMIEKIDEEFFSNLKPRYQLRRTSSAKF</sequence>
<dbReference type="GO" id="GO:0003677">
    <property type="term" value="F:DNA binding"/>
    <property type="evidence" value="ECO:0007669"/>
    <property type="project" value="UniProtKB-KW"/>
</dbReference>
<dbReference type="InterPro" id="IPR046347">
    <property type="entry name" value="bZIP_sf"/>
</dbReference>
<dbReference type="GO" id="GO:0045893">
    <property type="term" value="P:positive regulation of DNA-templated transcription"/>
    <property type="evidence" value="ECO:0007669"/>
    <property type="project" value="InterPro"/>
</dbReference>
<dbReference type="SMART" id="SM00338">
    <property type="entry name" value="BRLZ"/>
    <property type="match status" value="1"/>
</dbReference>
<dbReference type="GO" id="GO:0003700">
    <property type="term" value="F:DNA-binding transcription factor activity"/>
    <property type="evidence" value="ECO:0007669"/>
    <property type="project" value="InterPro"/>
</dbReference>
<accession>A0AAV0YM90</accession>
<dbReference type="InterPro" id="IPR043452">
    <property type="entry name" value="BZIP46-like"/>
</dbReference>
<dbReference type="SUPFAM" id="SSF57959">
    <property type="entry name" value="Leucine zipper domain"/>
    <property type="match status" value="1"/>
</dbReference>
<keyword evidence="6" id="KW-1185">Reference proteome</keyword>
<dbReference type="Proteomes" id="UP001157006">
    <property type="component" value="Chromosome 1L"/>
</dbReference>
<dbReference type="Gene3D" id="1.20.5.170">
    <property type="match status" value="1"/>
</dbReference>
<dbReference type="InterPro" id="IPR004827">
    <property type="entry name" value="bZIP"/>
</dbReference>
<dbReference type="PANTHER" id="PTHR22952:SF175">
    <property type="entry name" value="PROTEIN ABSCISIC ACID-INSENSITIVE 5"/>
    <property type="match status" value="1"/>
</dbReference>
<organism evidence="5 6">
    <name type="scientific">Vicia faba</name>
    <name type="common">Broad bean</name>
    <name type="synonym">Faba vulgaris</name>
    <dbReference type="NCBI Taxonomy" id="3906"/>
    <lineage>
        <taxon>Eukaryota</taxon>
        <taxon>Viridiplantae</taxon>
        <taxon>Streptophyta</taxon>
        <taxon>Embryophyta</taxon>
        <taxon>Tracheophyta</taxon>
        <taxon>Spermatophyta</taxon>
        <taxon>Magnoliopsida</taxon>
        <taxon>eudicotyledons</taxon>
        <taxon>Gunneridae</taxon>
        <taxon>Pentapetalae</taxon>
        <taxon>rosids</taxon>
        <taxon>fabids</taxon>
        <taxon>Fabales</taxon>
        <taxon>Fabaceae</taxon>
        <taxon>Papilionoideae</taxon>
        <taxon>50 kb inversion clade</taxon>
        <taxon>NPAAA clade</taxon>
        <taxon>Hologalegina</taxon>
        <taxon>IRL clade</taxon>
        <taxon>Fabeae</taxon>
        <taxon>Vicia</taxon>
    </lineage>
</organism>
<name>A0AAV0YM90_VICFA</name>
<evidence type="ECO:0000256" key="3">
    <source>
        <dbReference type="ARBA" id="ARBA00023242"/>
    </source>
</evidence>
<proteinExistence type="predicted"/>
<reference evidence="5 6" key="1">
    <citation type="submission" date="2023-01" db="EMBL/GenBank/DDBJ databases">
        <authorList>
            <person name="Kreplak J."/>
        </authorList>
    </citation>
    <scope>NUCLEOTIDE SEQUENCE [LARGE SCALE GENOMIC DNA]</scope>
</reference>
<feature type="domain" description="BZIP" evidence="4">
    <location>
        <begin position="191"/>
        <end position="234"/>
    </location>
</feature>
<protein>
    <recommendedName>
        <fullName evidence="4">BZIP domain-containing protein</fullName>
    </recommendedName>
</protein>
<evidence type="ECO:0000313" key="6">
    <source>
        <dbReference type="Proteomes" id="UP001157006"/>
    </source>
</evidence>
<dbReference type="PROSITE" id="PS50217">
    <property type="entry name" value="BZIP"/>
    <property type="match status" value="1"/>
</dbReference>
<comment type="subcellular location">
    <subcellularLocation>
        <location evidence="1">Nucleus</location>
    </subcellularLocation>
</comment>
<dbReference type="Pfam" id="PF00170">
    <property type="entry name" value="bZIP_1"/>
    <property type="match status" value="1"/>
</dbReference>
<dbReference type="EMBL" id="OX451736">
    <property type="protein sequence ID" value="CAI8585510.1"/>
    <property type="molecule type" value="Genomic_DNA"/>
</dbReference>
<keyword evidence="3" id="KW-0539">Nucleus</keyword>
<dbReference type="PROSITE" id="PS00036">
    <property type="entry name" value="BZIP_BASIC"/>
    <property type="match status" value="1"/>
</dbReference>
<evidence type="ECO:0000313" key="5">
    <source>
        <dbReference type="EMBL" id="CAI8585510.1"/>
    </source>
</evidence>